<organism evidence="2 3">
    <name type="scientific">Mytilus galloprovincialis</name>
    <name type="common">Mediterranean mussel</name>
    <dbReference type="NCBI Taxonomy" id="29158"/>
    <lineage>
        <taxon>Eukaryota</taxon>
        <taxon>Metazoa</taxon>
        <taxon>Spiralia</taxon>
        <taxon>Lophotrochozoa</taxon>
        <taxon>Mollusca</taxon>
        <taxon>Bivalvia</taxon>
        <taxon>Autobranchia</taxon>
        <taxon>Pteriomorphia</taxon>
        <taxon>Mytilida</taxon>
        <taxon>Mytiloidea</taxon>
        <taxon>Mytilidae</taxon>
        <taxon>Mytilinae</taxon>
        <taxon>Mytilus</taxon>
    </lineage>
</organism>
<dbReference type="EMBL" id="UYJE01005867">
    <property type="protein sequence ID" value="VDI41168.1"/>
    <property type="molecule type" value="Genomic_DNA"/>
</dbReference>
<sequence length="413" mass="47348">MTTEASTAVKKKKTSSKLADAGQMQAILNSFCKSQYGNAITNKNPFDDKTLEKKLKKLDKEQKLRASEMFWKQRKFFIEKAFDDNDELRFAKLRNEKESPRKEKTFSLPEIPSSANTPTSNSRSVNQSNGNKGDISTMASALFPKIVERIRPKSNKPKKKLKKQRTLIELQKQPNLIPTPVLSESPVMRHGSANEEVKPNPILIPVETTTEANYTNCDVKKKCKDKKQLTDKDKDGRNIKNKRKKKTEENELSLLTTGQNKNSNGSYINDNETISMPVRENLELADQDENDHSMLMKLMGETNTSLTDDIKLELSKMRDYEARRNSTIKLLNSTEKLSTDELLLKLTMSLPMRLLLKTDKTLNDLSSALGFEKRRTKLLQREKTMTDKPALTDDRFRKLIDSLERQDHMSQEI</sequence>
<gene>
    <name evidence="2" type="ORF">MGAL_10B005204</name>
</gene>
<protein>
    <submittedName>
        <fullName evidence="2">Uncharacterized protein</fullName>
    </submittedName>
</protein>
<keyword evidence="3" id="KW-1185">Reference proteome</keyword>
<feature type="compositionally biased region" description="Polar residues" evidence="1">
    <location>
        <begin position="253"/>
        <end position="270"/>
    </location>
</feature>
<accession>A0A8B6EWL5</accession>
<feature type="region of interest" description="Disordered" evidence="1">
    <location>
        <begin position="224"/>
        <end position="270"/>
    </location>
</feature>
<feature type="compositionally biased region" description="Polar residues" evidence="1">
    <location>
        <begin position="113"/>
        <end position="131"/>
    </location>
</feature>
<feature type="region of interest" description="Disordered" evidence="1">
    <location>
        <begin position="98"/>
        <end position="136"/>
    </location>
</feature>
<proteinExistence type="predicted"/>
<reference evidence="2" key="1">
    <citation type="submission" date="2018-11" db="EMBL/GenBank/DDBJ databases">
        <authorList>
            <person name="Alioto T."/>
            <person name="Alioto T."/>
        </authorList>
    </citation>
    <scope>NUCLEOTIDE SEQUENCE</scope>
</reference>
<evidence type="ECO:0000313" key="2">
    <source>
        <dbReference type="EMBL" id="VDI41168.1"/>
    </source>
</evidence>
<evidence type="ECO:0000256" key="1">
    <source>
        <dbReference type="SAM" id="MobiDB-lite"/>
    </source>
</evidence>
<evidence type="ECO:0000313" key="3">
    <source>
        <dbReference type="Proteomes" id="UP000596742"/>
    </source>
</evidence>
<name>A0A8B6EWL5_MYTGA</name>
<dbReference type="Proteomes" id="UP000596742">
    <property type="component" value="Unassembled WGS sequence"/>
</dbReference>
<comment type="caution">
    <text evidence="2">The sequence shown here is derived from an EMBL/GenBank/DDBJ whole genome shotgun (WGS) entry which is preliminary data.</text>
</comment>
<feature type="compositionally biased region" description="Basic and acidic residues" evidence="1">
    <location>
        <begin position="226"/>
        <end position="238"/>
    </location>
</feature>
<dbReference type="AlphaFoldDB" id="A0A8B6EWL5"/>
<dbReference type="OrthoDB" id="6127984at2759"/>